<protein>
    <submittedName>
        <fullName evidence="2">Uncharacterized protein</fullName>
    </submittedName>
</protein>
<dbReference type="HOGENOM" id="CLU_2409115_0_0_3"/>
<evidence type="ECO:0000313" key="2">
    <source>
        <dbReference type="EMBL" id="AGY57585.1"/>
    </source>
</evidence>
<dbReference type="AlphaFoldDB" id="U5QIS6"/>
<reference evidence="2 3" key="1">
    <citation type="journal article" date="2013" name="PLoS ONE">
        <title>Cultivation and Complete Genome Sequencing of Gloeobacter kilaueensis sp. nov., from a Lava Cave in Kilauea Caldera, Hawai'i.</title>
        <authorList>
            <person name="Saw J.H."/>
            <person name="Schatz M."/>
            <person name="Brown M.V."/>
            <person name="Kunkel D.D."/>
            <person name="Foster J.S."/>
            <person name="Shick H."/>
            <person name="Christensen S."/>
            <person name="Hou S."/>
            <person name="Wan X."/>
            <person name="Donachie S.P."/>
        </authorList>
    </citation>
    <scope>NUCLEOTIDE SEQUENCE [LARGE SCALE GENOMIC DNA]</scope>
    <source>
        <strain evidence="3">JS</strain>
    </source>
</reference>
<proteinExistence type="predicted"/>
<keyword evidence="3" id="KW-1185">Reference proteome</keyword>
<dbReference type="STRING" id="1183438.GKIL_1339"/>
<organism evidence="2 3">
    <name type="scientific">Gloeobacter kilaueensis (strain ATCC BAA-2537 / CCAP 1431/1 / ULC 316 / JS1)</name>
    <dbReference type="NCBI Taxonomy" id="1183438"/>
    <lineage>
        <taxon>Bacteria</taxon>
        <taxon>Bacillati</taxon>
        <taxon>Cyanobacteriota</taxon>
        <taxon>Cyanophyceae</taxon>
        <taxon>Gloeobacterales</taxon>
        <taxon>Gloeobacteraceae</taxon>
        <taxon>Gloeobacter</taxon>
    </lineage>
</organism>
<name>U5QIS6_GLOK1</name>
<dbReference type="Proteomes" id="UP000017396">
    <property type="component" value="Chromosome"/>
</dbReference>
<dbReference type="KEGG" id="glj:GKIL_1339"/>
<dbReference type="EMBL" id="CP003587">
    <property type="protein sequence ID" value="AGY57585.1"/>
    <property type="molecule type" value="Genomic_DNA"/>
</dbReference>
<evidence type="ECO:0000256" key="1">
    <source>
        <dbReference type="SAM" id="MobiDB-lite"/>
    </source>
</evidence>
<feature type="compositionally biased region" description="Basic and acidic residues" evidence="1">
    <location>
        <begin position="73"/>
        <end position="84"/>
    </location>
</feature>
<gene>
    <name evidence="2" type="ORF">GKIL_1339</name>
</gene>
<dbReference type="RefSeq" id="WP_023172678.1">
    <property type="nucleotide sequence ID" value="NC_022600.1"/>
</dbReference>
<evidence type="ECO:0000313" key="3">
    <source>
        <dbReference type="Proteomes" id="UP000017396"/>
    </source>
</evidence>
<sequence>MKKMIAPALPCSLAIRLRALLLVLPVFVFALWFGPCSAVRSAPRSPSHLPVHNQRVGVLSPVEADRRENLAGRRDAALEHKRPESAAAVRSP</sequence>
<feature type="region of interest" description="Disordered" evidence="1">
    <location>
        <begin position="73"/>
        <end position="92"/>
    </location>
</feature>
<accession>U5QIS6</accession>